<evidence type="ECO:0000256" key="2">
    <source>
        <dbReference type="SAM" id="MobiDB-lite"/>
    </source>
</evidence>
<protein>
    <submittedName>
        <fullName evidence="4">Golgi integral membrane protein 4</fullName>
    </submittedName>
</protein>
<feature type="compositionally biased region" description="Basic and acidic residues" evidence="2">
    <location>
        <begin position="348"/>
        <end position="408"/>
    </location>
</feature>
<feature type="compositionally biased region" description="Acidic residues" evidence="2">
    <location>
        <begin position="612"/>
        <end position="627"/>
    </location>
</feature>
<feature type="non-terminal residue" evidence="4">
    <location>
        <position position="642"/>
    </location>
</feature>
<dbReference type="PANTHER" id="PTHR22909:SF24">
    <property type="entry name" value="GOLGI INTEGRAL MEMBRANE PROTEIN 4-RELATED"/>
    <property type="match status" value="1"/>
</dbReference>
<reference evidence="4" key="1">
    <citation type="journal article" date="2014" name="Nature">
        <title>Elephant shark genome provides unique insights into gnathostome evolution.</title>
        <authorList>
            <consortium name="International Elephant Shark Genome Sequencing Consortium"/>
            <person name="Venkatesh B."/>
            <person name="Lee A.P."/>
            <person name="Ravi V."/>
            <person name="Maurya A.K."/>
            <person name="Lian M.M."/>
            <person name="Swann J.B."/>
            <person name="Ohta Y."/>
            <person name="Flajnik M.F."/>
            <person name="Sutoh Y."/>
            <person name="Kasahara M."/>
            <person name="Hoon S."/>
            <person name="Gangu V."/>
            <person name="Roy S.W."/>
            <person name="Irimia M."/>
            <person name="Korzh V."/>
            <person name="Kondrychyn I."/>
            <person name="Lim Z.W."/>
            <person name="Tay B.H."/>
            <person name="Tohari S."/>
            <person name="Kong K.W."/>
            <person name="Ho S."/>
            <person name="Lorente-Galdos B."/>
            <person name="Quilez J."/>
            <person name="Marques-Bonet T."/>
            <person name="Raney B.J."/>
            <person name="Ingham P.W."/>
            <person name="Tay A."/>
            <person name="Hillier L.W."/>
            <person name="Minx P."/>
            <person name="Boehm T."/>
            <person name="Wilson R.K."/>
            <person name="Brenner S."/>
            <person name="Warren W.C."/>
        </authorList>
    </citation>
    <scope>NUCLEOTIDE SEQUENCE</scope>
    <source>
        <tissue evidence="4">Muscle</tissue>
    </source>
</reference>
<feature type="compositionally biased region" description="Polar residues" evidence="2">
    <location>
        <begin position="282"/>
        <end position="291"/>
    </location>
</feature>
<sequence>MGGSGCSRRQKRIFQTLLLLTALFGFLYGSLLYYEIHNRLRRAESAASKHQQHQEALSAQLQVVYEHRSRLEKSLQKERNEHKKAKEDFLVYKLEAQEALNKEKQDTSNRYSSLTMQHKMLKNQHEELKRQYTDLHEEHQRLGEDHSKAINEHGHRYLSLQQVKEQEIAKLKENIYNLLEENKKLRKAHQDVHIQLQDVRQEHKNLLLQHDQLQLTLEDHKNSLSAAQVQMEEYKQLKDTLNKMASLNTKQVQNAPYLDTDQTQQRNEEPKRTLYGADNTEPMRNSQQEDAQLQVKPMVGENDDTKTREEQGKHHHENWPRNDQPGQTAQRDDEKMQQTGQAEWQGHQQREHVRESEQPEREDQGMEHLEKHQQSKEEEGVKDEGNGNEHTDQENNDLNRNEPNEIERKRRKSPYEEQLEQQKLANIRAEEARKLKEHQETLHQQRLKEYMERQQYLQKRERELQEEAERKELLLRQEQLRQELEFQNEDVPEAEDEQDVREEEEEEEVDDENNPREEPEDVVNEDHRPEQEAMEQQVKIAGNPDQQEDNLDDQYQDEGEEEVQEDLIEEAKKVEENVEGPYAENENAEEKEGEVDEQDEEAAADNAKPDEGEKEDENYEEEEDEAEVPAVKMRRRGEIGRA</sequence>
<keyword evidence="3" id="KW-0812">Transmembrane</keyword>
<feature type="compositionally biased region" description="Basic and acidic residues" evidence="2">
    <location>
        <begin position="303"/>
        <end position="320"/>
    </location>
</feature>
<keyword evidence="3" id="KW-0472">Membrane</keyword>
<feature type="compositionally biased region" description="Acidic residues" evidence="2">
    <location>
        <begin position="486"/>
        <end position="523"/>
    </location>
</feature>
<feature type="compositionally biased region" description="Acidic residues" evidence="2">
    <location>
        <begin position="586"/>
        <end position="603"/>
    </location>
</feature>
<dbReference type="AlphaFoldDB" id="V9KLY8"/>
<dbReference type="EMBL" id="JW867029">
    <property type="protein sequence ID" value="AFO99546.1"/>
    <property type="molecule type" value="mRNA"/>
</dbReference>
<dbReference type="PANTHER" id="PTHR22909">
    <property type="entry name" value="GOLGI INTEGRAL MEMBRANE PROTEIN 4"/>
    <property type="match status" value="1"/>
</dbReference>
<proteinExistence type="evidence at transcript level"/>
<organism evidence="4">
    <name type="scientific">Callorhinchus milii</name>
    <name type="common">Ghost shark</name>
    <dbReference type="NCBI Taxonomy" id="7868"/>
    <lineage>
        <taxon>Eukaryota</taxon>
        <taxon>Metazoa</taxon>
        <taxon>Chordata</taxon>
        <taxon>Craniata</taxon>
        <taxon>Vertebrata</taxon>
        <taxon>Chondrichthyes</taxon>
        <taxon>Holocephali</taxon>
        <taxon>Chimaeriformes</taxon>
        <taxon>Callorhinchidae</taxon>
        <taxon>Callorhinchus</taxon>
    </lineage>
</organism>
<feature type="region of interest" description="Disordered" evidence="2">
    <location>
        <begin position="483"/>
        <end position="642"/>
    </location>
</feature>
<feature type="transmembrane region" description="Helical" evidence="3">
    <location>
        <begin position="12"/>
        <end position="34"/>
    </location>
</feature>
<accession>V9KLY8</accession>
<dbReference type="GO" id="GO:0000139">
    <property type="term" value="C:Golgi membrane"/>
    <property type="evidence" value="ECO:0007669"/>
    <property type="project" value="InterPro"/>
</dbReference>
<keyword evidence="1" id="KW-0175">Coiled coil</keyword>
<evidence type="ECO:0000256" key="3">
    <source>
        <dbReference type="SAM" id="Phobius"/>
    </source>
</evidence>
<feature type="coiled-coil region" evidence="1">
    <location>
        <begin position="68"/>
        <end position="244"/>
    </location>
</feature>
<name>V9KLY8_CALMI</name>
<evidence type="ECO:0000313" key="4">
    <source>
        <dbReference type="EMBL" id="AFO99546.1"/>
    </source>
</evidence>
<evidence type="ECO:0000256" key="1">
    <source>
        <dbReference type="SAM" id="Coils"/>
    </source>
</evidence>
<feature type="compositionally biased region" description="Polar residues" evidence="2">
    <location>
        <begin position="251"/>
        <end position="265"/>
    </location>
</feature>
<feature type="compositionally biased region" description="Basic and acidic residues" evidence="2">
    <location>
        <begin position="428"/>
        <end position="443"/>
    </location>
</feature>
<dbReference type="InterPro" id="IPR042336">
    <property type="entry name" value="GOLIM4"/>
</dbReference>
<feature type="compositionally biased region" description="Acidic residues" evidence="2">
    <location>
        <begin position="546"/>
        <end position="568"/>
    </location>
</feature>
<feature type="region of interest" description="Disordered" evidence="2">
    <location>
        <begin position="251"/>
        <end position="443"/>
    </location>
</feature>
<keyword evidence="3" id="KW-1133">Transmembrane helix</keyword>